<reference evidence="1 2" key="1">
    <citation type="submission" date="2019-04" db="EMBL/GenBank/DDBJ databases">
        <authorList>
            <person name="Hwang J.C."/>
        </authorList>
    </citation>
    <scope>NUCLEOTIDE SEQUENCE [LARGE SCALE GENOMIC DNA]</scope>
    <source>
        <strain evidence="1 2">IMCC35001</strain>
    </source>
</reference>
<gene>
    <name evidence="1" type="ORF">FCL40_12105</name>
</gene>
<comment type="caution">
    <text evidence="1">The sequence shown here is derived from an EMBL/GenBank/DDBJ whole genome shotgun (WGS) entry which is preliminary data.</text>
</comment>
<dbReference type="OrthoDB" id="6263019at2"/>
<dbReference type="RefSeq" id="WP_136853558.1">
    <property type="nucleotide sequence ID" value="NZ_SWCI01000007.1"/>
</dbReference>
<dbReference type="EMBL" id="SWCI01000007">
    <property type="protein sequence ID" value="TKB48447.1"/>
    <property type="molecule type" value="Genomic_DNA"/>
</dbReference>
<dbReference type="SUPFAM" id="SSF158682">
    <property type="entry name" value="TerB-like"/>
    <property type="match status" value="1"/>
</dbReference>
<proteinExistence type="predicted"/>
<dbReference type="Proteomes" id="UP000305674">
    <property type="component" value="Unassembled WGS sequence"/>
</dbReference>
<evidence type="ECO:0008006" key="3">
    <source>
        <dbReference type="Google" id="ProtNLM"/>
    </source>
</evidence>
<protein>
    <recommendedName>
        <fullName evidence="3">Tellurite resistance protein TerB</fullName>
    </recommendedName>
</protein>
<dbReference type="InterPro" id="IPR029024">
    <property type="entry name" value="TerB-like"/>
</dbReference>
<sequence>MFLNLLPKKERQYFLNLARYAMGLNGECKSEELEIYHSFVHECDLHGYQAKTGNKPVAESIDALAAGEIGQRKAVMIELCGILLADSAICANERAFIDRLTEAFGLEAFEVRRIERWVAAMNDLVAEGYRMVEA</sequence>
<dbReference type="Gene3D" id="1.10.3680.10">
    <property type="entry name" value="TerB-like"/>
    <property type="match status" value="1"/>
</dbReference>
<evidence type="ECO:0000313" key="2">
    <source>
        <dbReference type="Proteomes" id="UP000305674"/>
    </source>
</evidence>
<organism evidence="1 2">
    <name type="scientific">Ferrimonas sediminicola</name>
    <dbReference type="NCBI Taxonomy" id="2569538"/>
    <lineage>
        <taxon>Bacteria</taxon>
        <taxon>Pseudomonadati</taxon>
        <taxon>Pseudomonadota</taxon>
        <taxon>Gammaproteobacteria</taxon>
        <taxon>Alteromonadales</taxon>
        <taxon>Ferrimonadaceae</taxon>
        <taxon>Ferrimonas</taxon>
    </lineage>
</organism>
<accession>A0A4U1BCM3</accession>
<dbReference type="AlphaFoldDB" id="A0A4U1BCM3"/>
<keyword evidence="2" id="KW-1185">Reference proteome</keyword>
<name>A0A4U1BCM3_9GAMM</name>
<evidence type="ECO:0000313" key="1">
    <source>
        <dbReference type="EMBL" id="TKB48447.1"/>
    </source>
</evidence>